<keyword evidence="3" id="KW-1003">Cell membrane</keyword>
<comment type="similarity">
    <text evidence="2">Belongs to the DoxX family.</text>
</comment>
<proteinExistence type="inferred from homology"/>
<organism evidence="8 9">
    <name type="scientific">Tsuneonella aeria</name>
    <dbReference type="NCBI Taxonomy" id="1837929"/>
    <lineage>
        <taxon>Bacteria</taxon>
        <taxon>Pseudomonadati</taxon>
        <taxon>Pseudomonadota</taxon>
        <taxon>Alphaproteobacteria</taxon>
        <taxon>Sphingomonadales</taxon>
        <taxon>Erythrobacteraceae</taxon>
        <taxon>Tsuneonella</taxon>
    </lineage>
</organism>
<evidence type="ECO:0000256" key="3">
    <source>
        <dbReference type="ARBA" id="ARBA00022475"/>
    </source>
</evidence>
<dbReference type="GO" id="GO:0005886">
    <property type="term" value="C:plasma membrane"/>
    <property type="evidence" value="ECO:0007669"/>
    <property type="project" value="UniProtKB-SubCell"/>
</dbReference>
<sequence>MPAIAAFFGRVMIALLFILSGIPKIIDPSGPAQMMQAAGLPGNLAMAVGIFEVVAGLLLALGVMTRLVSILLAGFVALTILFYHHDFGTQEGMTSFLLHLAILGGLLVVFAYGQMRWSYDHMRAARKGELAAADASTRVHEAELRAARAEGRADGAGLAVTDIDHDGRPEVRKRRWF</sequence>
<accession>A0A6I4TDE2</accession>
<feature type="transmembrane region" description="Helical" evidence="7">
    <location>
        <begin position="38"/>
        <end position="60"/>
    </location>
</feature>
<dbReference type="PANTHER" id="PTHR33452">
    <property type="entry name" value="OXIDOREDUCTASE CATD-RELATED"/>
    <property type="match status" value="1"/>
</dbReference>
<evidence type="ECO:0000256" key="5">
    <source>
        <dbReference type="ARBA" id="ARBA00022989"/>
    </source>
</evidence>
<evidence type="ECO:0000256" key="1">
    <source>
        <dbReference type="ARBA" id="ARBA00004651"/>
    </source>
</evidence>
<feature type="transmembrane region" description="Helical" evidence="7">
    <location>
        <begin position="67"/>
        <end position="84"/>
    </location>
</feature>
<evidence type="ECO:0000256" key="2">
    <source>
        <dbReference type="ARBA" id="ARBA00006679"/>
    </source>
</evidence>
<keyword evidence="6 7" id="KW-0472">Membrane</keyword>
<gene>
    <name evidence="8" type="ORF">GRI40_08490</name>
</gene>
<protein>
    <submittedName>
        <fullName evidence="8">DoxX family membrane protein</fullName>
    </submittedName>
</protein>
<dbReference type="Pfam" id="PF07681">
    <property type="entry name" value="DoxX"/>
    <property type="match status" value="1"/>
</dbReference>
<evidence type="ECO:0000256" key="7">
    <source>
        <dbReference type="SAM" id="Phobius"/>
    </source>
</evidence>
<dbReference type="Proteomes" id="UP000439522">
    <property type="component" value="Unassembled WGS sequence"/>
</dbReference>
<feature type="transmembrane region" description="Helical" evidence="7">
    <location>
        <begin position="96"/>
        <end position="113"/>
    </location>
</feature>
<keyword evidence="4 7" id="KW-0812">Transmembrane</keyword>
<evidence type="ECO:0000256" key="6">
    <source>
        <dbReference type="ARBA" id="ARBA00023136"/>
    </source>
</evidence>
<evidence type="ECO:0000313" key="8">
    <source>
        <dbReference type="EMBL" id="MXO75252.1"/>
    </source>
</evidence>
<keyword evidence="5 7" id="KW-1133">Transmembrane helix</keyword>
<dbReference type="AlphaFoldDB" id="A0A6I4TDE2"/>
<dbReference type="PANTHER" id="PTHR33452:SF1">
    <property type="entry name" value="INNER MEMBRANE PROTEIN YPHA-RELATED"/>
    <property type="match status" value="1"/>
</dbReference>
<dbReference type="RefSeq" id="WP_160610916.1">
    <property type="nucleotide sequence ID" value="NZ_WTZA01000001.1"/>
</dbReference>
<dbReference type="InterPro" id="IPR051907">
    <property type="entry name" value="DoxX-like_oxidoreductase"/>
</dbReference>
<evidence type="ECO:0000256" key="4">
    <source>
        <dbReference type="ARBA" id="ARBA00022692"/>
    </source>
</evidence>
<evidence type="ECO:0000313" key="9">
    <source>
        <dbReference type="Proteomes" id="UP000439522"/>
    </source>
</evidence>
<reference evidence="8 9" key="1">
    <citation type="submission" date="2019-12" db="EMBL/GenBank/DDBJ databases">
        <title>Genomic-based taxomic classification of the family Erythrobacteraceae.</title>
        <authorList>
            <person name="Xu L."/>
        </authorList>
    </citation>
    <scope>NUCLEOTIDE SEQUENCE [LARGE SCALE GENOMIC DNA]</scope>
    <source>
        <strain evidence="8 9">100921-2</strain>
    </source>
</reference>
<comment type="subcellular location">
    <subcellularLocation>
        <location evidence="1">Cell membrane</location>
        <topology evidence="1">Multi-pass membrane protein</topology>
    </subcellularLocation>
</comment>
<feature type="transmembrane region" description="Helical" evidence="7">
    <location>
        <begin position="7"/>
        <end position="26"/>
    </location>
</feature>
<comment type="caution">
    <text evidence="8">The sequence shown here is derived from an EMBL/GenBank/DDBJ whole genome shotgun (WGS) entry which is preliminary data.</text>
</comment>
<keyword evidence="9" id="KW-1185">Reference proteome</keyword>
<name>A0A6I4TDE2_9SPHN</name>
<dbReference type="InterPro" id="IPR032808">
    <property type="entry name" value="DoxX"/>
</dbReference>
<dbReference type="EMBL" id="WTZA01000001">
    <property type="protein sequence ID" value="MXO75252.1"/>
    <property type="molecule type" value="Genomic_DNA"/>
</dbReference>
<dbReference type="OrthoDB" id="9810206at2"/>